<feature type="transmembrane region" description="Helical" evidence="1">
    <location>
        <begin position="40"/>
        <end position="57"/>
    </location>
</feature>
<name>A0A1M5S106_9FIRM</name>
<reference evidence="2 3" key="1">
    <citation type="submission" date="2016-11" db="EMBL/GenBank/DDBJ databases">
        <authorList>
            <person name="Jaros S."/>
            <person name="Januszkiewicz K."/>
            <person name="Wedrychowicz H."/>
        </authorList>
    </citation>
    <scope>NUCLEOTIDE SEQUENCE [LARGE SCALE GENOMIC DNA]</scope>
    <source>
        <strain evidence="2 3">DSM 21120</strain>
    </source>
</reference>
<dbReference type="Proteomes" id="UP000184032">
    <property type="component" value="Unassembled WGS sequence"/>
</dbReference>
<keyword evidence="1" id="KW-1133">Transmembrane helix</keyword>
<sequence>MPDKKFILFFILLYLVLAIVSSVIPKFLYSVGSTYSMGPTMKQLIIFGAVCIVGYVIKNKK</sequence>
<accession>A0A1M5S106</accession>
<keyword evidence="3" id="KW-1185">Reference proteome</keyword>
<gene>
    <name evidence="2" type="ORF">SAMN02745245_01076</name>
</gene>
<keyword evidence="1" id="KW-0812">Transmembrane</keyword>
<organism evidence="2 3">
    <name type="scientific">Anaerosphaera aminiphila DSM 21120</name>
    <dbReference type="NCBI Taxonomy" id="1120995"/>
    <lineage>
        <taxon>Bacteria</taxon>
        <taxon>Bacillati</taxon>
        <taxon>Bacillota</taxon>
        <taxon>Tissierellia</taxon>
        <taxon>Tissierellales</taxon>
        <taxon>Peptoniphilaceae</taxon>
        <taxon>Anaerosphaera</taxon>
    </lineage>
</organism>
<evidence type="ECO:0000256" key="1">
    <source>
        <dbReference type="SAM" id="Phobius"/>
    </source>
</evidence>
<keyword evidence="1" id="KW-0472">Membrane</keyword>
<dbReference type="AlphaFoldDB" id="A0A1M5S106"/>
<evidence type="ECO:0000313" key="2">
    <source>
        <dbReference type="EMBL" id="SHH32160.1"/>
    </source>
</evidence>
<proteinExistence type="predicted"/>
<dbReference type="RefSeq" id="WP_073184469.1">
    <property type="nucleotide sequence ID" value="NZ_FQXI01000006.1"/>
</dbReference>
<feature type="transmembrane region" description="Helical" evidence="1">
    <location>
        <begin position="7"/>
        <end position="28"/>
    </location>
</feature>
<protein>
    <submittedName>
        <fullName evidence="2">Uncharacterized protein</fullName>
    </submittedName>
</protein>
<evidence type="ECO:0000313" key="3">
    <source>
        <dbReference type="Proteomes" id="UP000184032"/>
    </source>
</evidence>
<dbReference type="EMBL" id="FQXI01000006">
    <property type="protein sequence ID" value="SHH32160.1"/>
    <property type="molecule type" value="Genomic_DNA"/>
</dbReference>